<dbReference type="InterPro" id="IPR040122">
    <property type="entry name" value="Importin_beta"/>
</dbReference>
<dbReference type="GO" id="GO:0005634">
    <property type="term" value="C:nucleus"/>
    <property type="evidence" value="ECO:0007669"/>
    <property type="project" value="UniProtKB-SubCell"/>
</dbReference>
<keyword evidence="4" id="KW-0963">Cytoplasm</keyword>
<dbReference type="PANTHER" id="PTHR10527">
    <property type="entry name" value="IMPORTIN BETA"/>
    <property type="match status" value="1"/>
</dbReference>
<evidence type="ECO:0000256" key="3">
    <source>
        <dbReference type="ARBA" id="ARBA00022448"/>
    </source>
</evidence>
<dbReference type="InterPro" id="IPR016024">
    <property type="entry name" value="ARM-type_fold"/>
</dbReference>
<keyword evidence="3" id="KW-0813">Transport</keyword>
<dbReference type="Pfam" id="PF18808">
    <property type="entry name" value="Importin_rep_4"/>
    <property type="match status" value="1"/>
</dbReference>
<comment type="subcellular location">
    <subcellularLocation>
        <location evidence="2">Cytoplasm</location>
    </subcellularLocation>
    <subcellularLocation>
        <location evidence="1">Nucleus</location>
    </subcellularLocation>
</comment>
<proteinExistence type="predicted"/>
<reference evidence="11" key="1">
    <citation type="submission" date="2021-01" db="EMBL/GenBank/DDBJ databases">
        <authorList>
            <person name="Corre E."/>
            <person name="Pelletier E."/>
            <person name="Niang G."/>
            <person name="Scheremetjew M."/>
            <person name="Finn R."/>
            <person name="Kale V."/>
            <person name="Holt S."/>
            <person name="Cochrane G."/>
            <person name="Meng A."/>
            <person name="Brown T."/>
            <person name="Cohen L."/>
        </authorList>
    </citation>
    <scope>NUCLEOTIDE SEQUENCE</scope>
    <source>
        <strain evidence="11">SAG 63-3</strain>
    </source>
</reference>
<dbReference type="InterPro" id="IPR034085">
    <property type="entry name" value="TOG"/>
</dbReference>
<dbReference type="InterPro" id="IPR058584">
    <property type="entry name" value="IMB1_TNPO1-like_TPR"/>
</dbReference>
<sequence length="1150" mass="125358">MASPQLQAVITSPENFETLIDTLQSQDNTARNAAETVFDELKRMPDTCVQFLLNSMRTSKNTQNRMFCAIMLRKVLYFVNEGDSVVLYKALSQGVQATLCNEVLIALTSETEQSVGMKIADAIAEIGRLIYEEPGWAELMPVVTQCLSTPNTNMNIRGLHVLSELALHVAQSLVPQIDLIVSMLGTFLSKEDMGVQVAAVKVAASFIEVFEDASLLEKFAPLLSMMLQCLGALLSAGEESSAQEILEMFIIIAETHPRFLKRCLEPLVSAMLSVTNNAELEPGTRQLSAEFLVSLCEAREKAPGMMRKFPSFSNVLFAALLNFLLDIEDDPEWHRGDGLDSNEDAGEGDLYVAGQEYLDRVAISLGGTAVMGAASSVLSAWSRDEDWKKRHAVLICLAQIAEGCSKVMSQKVYLAMLATLCQQGLSDPVSKVRWAACQALGQMFTDLGPSLQSQEHTRLVPSLLNVMDDAQEPRVQAHACAAVVNFSESVEGDVLPLYLDTLIQKLLILLQHGQKIVQEGALTALASVADSSQELFVRYYDTVMPLLSHILRNAGAKEVRLLRAKALECISLVGMAVGKEKFRVDANEVMSYLQHLQQSEMDTDDPTMGYVLQAGARLCKCLGQEFFPYLAIVMPPLLKSAMLDPDVQVHDANDDLDDADDQDLEVVPVGNKLLCYRSSVLEEKATAISMLSCYADELKEGFLPYVQQVLSLCVSPTEPNVTPLLRFFLHEDIRRSAAQLLPSLLRSAVMGLEKNIPGVTAADVSAILNLIWPPLMEALGREPDEEITATLLDGVAEIVEMIPDAKVMVEQKWIEEAFNAFDTVLKKAEERRKERLSRQAAEDFDEEERAALEEENEVEEELFDQVASAIGAFLKRWNDDVLPLVEKILASRYAPLLLSTGTSEEERRIAICLVDDMLEHSPLARVKHFATVMPVLLEGAANSRHSDLRQCAVYGLGVLVSKAPELTRPYVPKIQELLTAIISAPNARDEDNEMATDNTVGCLGKLIEFHGEVLPENGAGLANMWIKCMPLKGDLLEAAVVHEQLVRFVEAGDNRLAPLVAEVLAVLVKVLAAGTKLIDGPVGLRAAQVANSLLPAHQANPVVSAVLAGLTPAENANLATYVSGSIPIDSSSNSAASSSSVAAAAASSNK</sequence>
<evidence type="ECO:0000256" key="2">
    <source>
        <dbReference type="ARBA" id="ARBA00004496"/>
    </source>
</evidence>
<keyword evidence="7" id="KW-0539">Nucleus</keyword>
<dbReference type="SMART" id="SM01349">
    <property type="entry name" value="TOG"/>
    <property type="match status" value="1"/>
</dbReference>
<keyword evidence="6" id="KW-0653">Protein transport</keyword>
<evidence type="ECO:0000256" key="9">
    <source>
        <dbReference type="SAM" id="MobiDB-lite"/>
    </source>
</evidence>
<dbReference type="EMBL" id="HBFM01024863">
    <property type="protein sequence ID" value="CAD8782583.1"/>
    <property type="molecule type" value="Transcribed_RNA"/>
</dbReference>
<evidence type="ECO:0000256" key="1">
    <source>
        <dbReference type="ARBA" id="ARBA00004123"/>
    </source>
</evidence>
<feature type="domain" description="TOG" evidence="10">
    <location>
        <begin position="356"/>
        <end position="614"/>
    </location>
</feature>
<dbReference type="GO" id="GO:0005737">
    <property type="term" value="C:cytoplasm"/>
    <property type="evidence" value="ECO:0007669"/>
    <property type="project" value="UniProtKB-SubCell"/>
</dbReference>
<dbReference type="AlphaFoldDB" id="A0A7S0VCH6"/>
<dbReference type="Pfam" id="PF25780">
    <property type="entry name" value="TPR_IPO5"/>
    <property type="match status" value="1"/>
</dbReference>
<evidence type="ECO:0000313" key="11">
    <source>
        <dbReference type="EMBL" id="CAD8782583.1"/>
    </source>
</evidence>
<name>A0A7S0VCH6_9CHLO</name>
<dbReference type="Gene3D" id="1.25.10.10">
    <property type="entry name" value="Leucine-rich Repeat Variant"/>
    <property type="match status" value="1"/>
</dbReference>
<dbReference type="InterPro" id="IPR041653">
    <property type="entry name" value="Importin_rep_4"/>
</dbReference>
<evidence type="ECO:0000256" key="6">
    <source>
        <dbReference type="ARBA" id="ARBA00022927"/>
    </source>
</evidence>
<keyword evidence="8" id="KW-0175">Coiled coil</keyword>
<evidence type="ECO:0000259" key="10">
    <source>
        <dbReference type="SMART" id="SM01349"/>
    </source>
</evidence>
<evidence type="ECO:0000256" key="5">
    <source>
        <dbReference type="ARBA" id="ARBA00022737"/>
    </source>
</evidence>
<dbReference type="SUPFAM" id="SSF48371">
    <property type="entry name" value="ARM repeat"/>
    <property type="match status" value="2"/>
</dbReference>
<dbReference type="Pfam" id="PF13513">
    <property type="entry name" value="HEAT_EZ"/>
    <property type="match status" value="1"/>
</dbReference>
<protein>
    <recommendedName>
        <fullName evidence="10">TOG domain-containing protein</fullName>
    </recommendedName>
</protein>
<evidence type="ECO:0000256" key="7">
    <source>
        <dbReference type="ARBA" id="ARBA00023242"/>
    </source>
</evidence>
<dbReference type="GO" id="GO:0006606">
    <property type="term" value="P:protein import into nucleus"/>
    <property type="evidence" value="ECO:0007669"/>
    <property type="project" value="InterPro"/>
</dbReference>
<evidence type="ECO:0000256" key="4">
    <source>
        <dbReference type="ARBA" id="ARBA00022490"/>
    </source>
</evidence>
<feature type="region of interest" description="Disordered" evidence="9">
    <location>
        <begin position="1131"/>
        <end position="1150"/>
    </location>
</feature>
<accession>A0A7S0VCH6</accession>
<organism evidence="11">
    <name type="scientific">Polytomella parva</name>
    <dbReference type="NCBI Taxonomy" id="51329"/>
    <lineage>
        <taxon>Eukaryota</taxon>
        <taxon>Viridiplantae</taxon>
        <taxon>Chlorophyta</taxon>
        <taxon>core chlorophytes</taxon>
        <taxon>Chlorophyceae</taxon>
        <taxon>CS clade</taxon>
        <taxon>Chlamydomonadales</taxon>
        <taxon>Chlamydomonadaceae</taxon>
        <taxon>Polytomella</taxon>
    </lineage>
</organism>
<dbReference type="InterPro" id="IPR041389">
    <property type="entry name" value="Importin_rep_6"/>
</dbReference>
<evidence type="ECO:0000256" key="8">
    <source>
        <dbReference type="SAM" id="Coils"/>
    </source>
</evidence>
<keyword evidence="5" id="KW-0677">Repeat</keyword>
<dbReference type="InterPro" id="IPR057672">
    <property type="entry name" value="TPR_IPO4/5"/>
</dbReference>
<feature type="coiled-coil region" evidence="8">
    <location>
        <begin position="826"/>
        <end position="862"/>
    </location>
</feature>
<dbReference type="Pfam" id="PF18829">
    <property type="entry name" value="Importin_rep_6"/>
    <property type="match status" value="1"/>
</dbReference>
<dbReference type="Pfam" id="PF25574">
    <property type="entry name" value="TPR_IMB1"/>
    <property type="match status" value="1"/>
</dbReference>
<dbReference type="InterPro" id="IPR011989">
    <property type="entry name" value="ARM-like"/>
</dbReference>
<gene>
    <name evidence="11" type="ORF">PPAR00522_LOCUS16125</name>
</gene>